<gene>
    <name evidence="1" type="ORF">B9Q06_00065</name>
</gene>
<name>A0A2R6BD70_9ARCH</name>
<dbReference type="EMBL" id="NEXH01000001">
    <property type="protein sequence ID" value="PSN96589.1"/>
    <property type="molecule type" value="Genomic_DNA"/>
</dbReference>
<dbReference type="Proteomes" id="UP000241284">
    <property type="component" value="Unassembled WGS sequence"/>
</dbReference>
<organism evidence="1 2">
    <name type="scientific">Candidatus Marsarchaeota G2 archaeon ECH_B_2</name>
    <dbReference type="NCBI Taxonomy" id="1978160"/>
    <lineage>
        <taxon>Archaea</taxon>
        <taxon>Candidatus Marsarchaeota</taxon>
        <taxon>Candidatus Marsarchaeota group 2</taxon>
    </lineage>
</organism>
<evidence type="ECO:0000313" key="1">
    <source>
        <dbReference type="EMBL" id="PSN96589.1"/>
    </source>
</evidence>
<comment type="caution">
    <text evidence="1">The sequence shown here is derived from an EMBL/GenBank/DDBJ whole genome shotgun (WGS) entry which is preliminary data.</text>
</comment>
<protein>
    <submittedName>
        <fullName evidence="1">Uncharacterized protein</fullName>
    </submittedName>
</protein>
<evidence type="ECO:0000313" key="2">
    <source>
        <dbReference type="Proteomes" id="UP000241284"/>
    </source>
</evidence>
<accession>A0A2R6BD70</accession>
<proteinExistence type="predicted"/>
<reference evidence="1 2" key="1">
    <citation type="submission" date="2017-04" db="EMBL/GenBank/DDBJ databases">
        <title>Novel microbial lineages endemic to geothermal iron-oxide mats fill important gaps in the evolutionary history of Archaea.</title>
        <authorList>
            <person name="Jay Z.J."/>
            <person name="Beam J.P."/>
            <person name="Dlakic M."/>
            <person name="Rusch D.B."/>
            <person name="Kozubal M.A."/>
            <person name="Inskeep W.P."/>
        </authorList>
    </citation>
    <scope>NUCLEOTIDE SEQUENCE [LARGE SCALE GENOMIC DNA]</scope>
    <source>
        <strain evidence="1">ECH_B_2</strain>
    </source>
</reference>
<dbReference type="AlphaFoldDB" id="A0A2R6BD70"/>
<sequence length="87" mass="9030">MNPCLIAAVQVLGTVADKAALFVVSRSTPPGLKTALEHVPIWTHAHQVLENHLSLYTSGGAAGAVGSDLAVKKLMLKKALISKQTSG</sequence>